<evidence type="ECO:0000256" key="8">
    <source>
        <dbReference type="ARBA" id="ARBA00022692"/>
    </source>
</evidence>
<evidence type="ECO:0000313" key="19">
    <source>
        <dbReference type="Proteomes" id="UP000705867"/>
    </source>
</evidence>
<keyword evidence="11 17" id="KW-0472">Membrane</keyword>
<evidence type="ECO:0000256" key="14">
    <source>
        <dbReference type="ARBA" id="ARBA00032361"/>
    </source>
</evidence>
<dbReference type="Proteomes" id="UP000705867">
    <property type="component" value="Unassembled WGS sequence"/>
</dbReference>
<dbReference type="InterPro" id="IPR048254">
    <property type="entry name" value="CDP_ALCOHOL_P_TRANSF_CS"/>
</dbReference>
<keyword evidence="12" id="KW-0594">Phospholipid biosynthesis</keyword>
<feature type="transmembrane region" description="Helical" evidence="17">
    <location>
        <begin position="174"/>
        <end position="193"/>
    </location>
</feature>
<dbReference type="InterPro" id="IPR000462">
    <property type="entry name" value="CDP-OH_P_trans"/>
</dbReference>
<feature type="transmembrane region" description="Helical" evidence="17">
    <location>
        <begin position="227"/>
        <end position="247"/>
    </location>
</feature>
<dbReference type="PROSITE" id="PS00379">
    <property type="entry name" value="CDP_ALCOHOL_P_TRANSF"/>
    <property type="match status" value="1"/>
</dbReference>
<dbReference type="InterPro" id="IPR043130">
    <property type="entry name" value="CDP-OH_PTrfase_TM_dom"/>
</dbReference>
<feature type="transmembrane region" description="Helical" evidence="17">
    <location>
        <begin position="111"/>
        <end position="129"/>
    </location>
</feature>
<evidence type="ECO:0000256" key="3">
    <source>
        <dbReference type="ARBA" id="ARBA00010441"/>
    </source>
</evidence>
<keyword evidence="8 17" id="KW-0812">Transmembrane</keyword>
<evidence type="ECO:0000256" key="13">
    <source>
        <dbReference type="ARBA" id="ARBA00023264"/>
    </source>
</evidence>
<evidence type="ECO:0000256" key="9">
    <source>
        <dbReference type="ARBA" id="ARBA00022989"/>
    </source>
</evidence>
<evidence type="ECO:0000256" key="6">
    <source>
        <dbReference type="ARBA" id="ARBA00022516"/>
    </source>
</evidence>
<dbReference type="Pfam" id="PF01066">
    <property type="entry name" value="CDP-OH_P_transf"/>
    <property type="match status" value="1"/>
</dbReference>
<evidence type="ECO:0000256" key="7">
    <source>
        <dbReference type="ARBA" id="ARBA00022679"/>
    </source>
</evidence>
<dbReference type="PANTHER" id="PTHR14269">
    <property type="entry name" value="CDP-DIACYLGLYCEROL--GLYCEROL-3-PHOSPHATE 3-PHOSPHATIDYLTRANSFERASE-RELATED"/>
    <property type="match status" value="1"/>
</dbReference>
<evidence type="ECO:0000256" key="10">
    <source>
        <dbReference type="ARBA" id="ARBA00023098"/>
    </source>
</evidence>
<name>A0A953M2G3_9BACT</name>
<feature type="transmembrane region" description="Helical" evidence="17">
    <location>
        <begin position="141"/>
        <end position="162"/>
    </location>
</feature>
<keyword evidence="6" id="KW-0444">Lipid biosynthesis</keyword>
<feature type="region of interest" description="Disordered" evidence="16">
    <location>
        <begin position="258"/>
        <end position="283"/>
    </location>
</feature>
<dbReference type="NCBIfam" id="TIGR00473">
    <property type="entry name" value="pssA"/>
    <property type="match status" value="1"/>
</dbReference>
<comment type="catalytic activity">
    <reaction evidence="1">
        <text>a CDP-1,2-diacyl-sn-glycerol + L-serine = a 1,2-diacyl-sn-glycero-3-phospho-L-serine + CMP + H(+)</text>
        <dbReference type="Rhea" id="RHEA:16913"/>
        <dbReference type="ChEBI" id="CHEBI:15378"/>
        <dbReference type="ChEBI" id="CHEBI:33384"/>
        <dbReference type="ChEBI" id="CHEBI:57262"/>
        <dbReference type="ChEBI" id="CHEBI:58332"/>
        <dbReference type="ChEBI" id="CHEBI:60377"/>
        <dbReference type="EC" id="2.7.8.8"/>
    </reaction>
</comment>
<dbReference type="GO" id="GO:0008654">
    <property type="term" value="P:phospholipid biosynthetic process"/>
    <property type="evidence" value="ECO:0007669"/>
    <property type="project" value="UniProtKB-KW"/>
</dbReference>
<protein>
    <recommendedName>
        <fullName evidence="5">CDP-diacylglycerol--serine O-phosphatidyltransferase</fullName>
        <ecNumber evidence="4">2.7.8.8</ecNumber>
    </recommendedName>
    <alternativeName>
        <fullName evidence="14">Phosphatidylserine synthase</fullName>
    </alternativeName>
</protein>
<dbReference type="AlphaFoldDB" id="A0A953M2G3"/>
<keyword evidence="7 15" id="KW-0808">Transferase</keyword>
<dbReference type="InterPro" id="IPR004533">
    <property type="entry name" value="CDP-diaglyc--ser_O-PTrfase"/>
</dbReference>
<dbReference type="PANTHER" id="PTHR14269:SF61">
    <property type="entry name" value="CDP-DIACYLGLYCEROL--SERINE O-PHOSPHATIDYLTRANSFERASE"/>
    <property type="match status" value="1"/>
</dbReference>
<dbReference type="GO" id="GO:0012505">
    <property type="term" value="C:endomembrane system"/>
    <property type="evidence" value="ECO:0007669"/>
    <property type="project" value="UniProtKB-SubCell"/>
</dbReference>
<feature type="transmembrane region" description="Helical" evidence="17">
    <location>
        <begin position="21"/>
        <end position="45"/>
    </location>
</feature>
<evidence type="ECO:0000256" key="1">
    <source>
        <dbReference type="ARBA" id="ARBA00000287"/>
    </source>
</evidence>
<reference evidence="18" key="1">
    <citation type="journal article" date="2021" name="bioRxiv">
        <title>Unraveling nitrogen, sulfur and carbon metabolic pathways and microbial community transcriptional responses to substrate deprivation and toxicity stresses in a bioreactor mimicking anoxic brackish coastal sediment conditions.</title>
        <authorList>
            <person name="Martins P.D."/>
            <person name="Echeveste M.J."/>
            <person name="Arshad A."/>
            <person name="Kurth J."/>
            <person name="Ouboter H."/>
            <person name="Jetten M.S.M."/>
            <person name="Welte C.U."/>
        </authorList>
    </citation>
    <scope>NUCLEOTIDE SEQUENCE</scope>
    <source>
        <strain evidence="18">MAG_39</strain>
    </source>
</reference>
<dbReference type="Gene3D" id="1.20.120.1760">
    <property type="match status" value="1"/>
</dbReference>
<evidence type="ECO:0000256" key="17">
    <source>
        <dbReference type="SAM" id="Phobius"/>
    </source>
</evidence>
<keyword evidence="13" id="KW-1208">Phospholipid metabolism</keyword>
<dbReference type="InterPro" id="IPR050324">
    <property type="entry name" value="CDP-alcohol_PTase-I"/>
</dbReference>
<dbReference type="EMBL" id="JAIOIV010000127">
    <property type="protein sequence ID" value="MBZ0157731.1"/>
    <property type="molecule type" value="Genomic_DNA"/>
</dbReference>
<comment type="similarity">
    <text evidence="3 15">Belongs to the CDP-alcohol phosphatidyltransferase class-I family.</text>
</comment>
<evidence type="ECO:0000256" key="5">
    <source>
        <dbReference type="ARBA" id="ARBA00017171"/>
    </source>
</evidence>
<evidence type="ECO:0000256" key="11">
    <source>
        <dbReference type="ARBA" id="ARBA00023136"/>
    </source>
</evidence>
<dbReference type="GO" id="GO:0003882">
    <property type="term" value="F:CDP-diacylglycerol-serine O-phosphatidyltransferase activity"/>
    <property type="evidence" value="ECO:0007669"/>
    <property type="project" value="UniProtKB-EC"/>
</dbReference>
<reference evidence="18" key="2">
    <citation type="submission" date="2021-08" db="EMBL/GenBank/DDBJ databases">
        <authorList>
            <person name="Dalcin Martins P."/>
        </authorList>
    </citation>
    <scope>NUCLEOTIDE SEQUENCE</scope>
    <source>
        <strain evidence="18">MAG_39</strain>
    </source>
</reference>
<keyword evidence="9 17" id="KW-1133">Transmembrane helix</keyword>
<dbReference type="GO" id="GO:0016020">
    <property type="term" value="C:membrane"/>
    <property type="evidence" value="ECO:0007669"/>
    <property type="project" value="InterPro"/>
</dbReference>
<proteinExistence type="inferred from homology"/>
<organism evidence="18 19">
    <name type="scientific">Candidatus Nitrobium versatile</name>
    <dbReference type="NCBI Taxonomy" id="2884831"/>
    <lineage>
        <taxon>Bacteria</taxon>
        <taxon>Pseudomonadati</taxon>
        <taxon>Nitrospirota</taxon>
        <taxon>Nitrospiria</taxon>
        <taxon>Nitrospirales</taxon>
        <taxon>Nitrospiraceae</taxon>
        <taxon>Candidatus Nitrobium</taxon>
    </lineage>
</organism>
<keyword evidence="10" id="KW-0443">Lipid metabolism</keyword>
<sequence>MAFKKREFDKKRDSGKQPKRGVYLLPNTITLCGMFSGFFAIIAALNGNYLHAAWAIILANIFDGLDGWIARLTNTSTRFGIELDSLSDLVAFGVAPSLLLYKWALMPFGRLGWAAAFLFVACGALRLARFNIQTGAPGSKAFKGMPIPGAATVLASVVIFYYEFWTGVPGKNFFFPAITILLSLLMVSTLRYHGLKEIDFREKKPFWVLIVFVLILFFLLIHPSTAIFVFAMTYLTWGIIENIFLFVRRMRLKHTEQNATEKTVRGPQEKNLSEEGADKDENH</sequence>
<comment type="subcellular location">
    <subcellularLocation>
        <location evidence="2">Endomembrane system</location>
        <topology evidence="2">Multi-pass membrane protein</topology>
    </subcellularLocation>
</comment>
<evidence type="ECO:0000256" key="2">
    <source>
        <dbReference type="ARBA" id="ARBA00004127"/>
    </source>
</evidence>
<evidence type="ECO:0000256" key="15">
    <source>
        <dbReference type="RuleBase" id="RU003750"/>
    </source>
</evidence>
<evidence type="ECO:0000256" key="16">
    <source>
        <dbReference type="SAM" id="MobiDB-lite"/>
    </source>
</evidence>
<gene>
    <name evidence="18" type="primary">pssA</name>
    <name evidence="18" type="ORF">K8I29_16165</name>
</gene>
<evidence type="ECO:0000313" key="18">
    <source>
        <dbReference type="EMBL" id="MBZ0157731.1"/>
    </source>
</evidence>
<comment type="caution">
    <text evidence="18">The sequence shown here is derived from an EMBL/GenBank/DDBJ whole genome shotgun (WGS) entry which is preliminary data.</text>
</comment>
<dbReference type="EC" id="2.7.8.8" evidence="4"/>
<feature type="compositionally biased region" description="Basic and acidic residues" evidence="16">
    <location>
        <begin position="262"/>
        <end position="273"/>
    </location>
</feature>
<evidence type="ECO:0000256" key="12">
    <source>
        <dbReference type="ARBA" id="ARBA00023209"/>
    </source>
</evidence>
<evidence type="ECO:0000256" key="4">
    <source>
        <dbReference type="ARBA" id="ARBA00013174"/>
    </source>
</evidence>
<feature type="transmembrane region" description="Helical" evidence="17">
    <location>
        <begin position="205"/>
        <end position="221"/>
    </location>
</feature>
<accession>A0A953M2G3</accession>